<keyword evidence="3" id="KW-1185">Reference proteome</keyword>
<evidence type="ECO:0000256" key="1">
    <source>
        <dbReference type="ARBA" id="ARBA00022679"/>
    </source>
</evidence>
<dbReference type="EMBL" id="JACICD010000006">
    <property type="protein sequence ID" value="MBB3772775.1"/>
    <property type="molecule type" value="Genomic_DNA"/>
</dbReference>
<dbReference type="AlphaFoldDB" id="A0A839ZDP6"/>
<dbReference type="GO" id="GO:0008410">
    <property type="term" value="F:CoA-transferase activity"/>
    <property type="evidence" value="ECO:0007669"/>
    <property type="project" value="TreeGrafter"/>
</dbReference>
<dbReference type="PANTHER" id="PTHR48207">
    <property type="entry name" value="SUCCINATE--HYDROXYMETHYLGLUTARATE COA-TRANSFERASE"/>
    <property type="match status" value="1"/>
</dbReference>
<dbReference type="InterPro" id="IPR044855">
    <property type="entry name" value="CoA-Trfase_III_dom3_sf"/>
</dbReference>
<dbReference type="SUPFAM" id="SSF89796">
    <property type="entry name" value="CoA-transferase family III (CaiB/BaiF)"/>
    <property type="match status" value="1"/>
</dbReference>
<dbReference type="RefSeq" id="WP_183190916.1">
    <property type="nucleotide sequence ID" value="NZ_JACICD010000006.1"/>
</dbReference>
<accession>A0A839ZDP6</accession>
<dbReference type="Gene3D" id="3.30.1540.10">
    <property type="entry name" value="formyl-coa transferase, domain 3"/>
    <property type="match status" value="1"/>
</dbReference>
<dbReference type="PANTHER" id="PTHR48207:SF3">
    <property type="entry name" value="SUCCINATE--HYDROXYMETHYLGLUTARATE COA-TRANSFERASE"/>
    <property type="match status" value="1"/>
</dbReference>
<dbReference type="Pfam" id="PF02515">
    <property type="entry name" value="CoA_transf_3"/>
    <property type="match status" value="1"/>
</dbReference>
<evidence type="ECO:0000313" key="2">
    <source>
        <dbReference type="EMBL" id="MBB3772775.1"/>
    </source>
</evidence>
<proteinExistence type="predicted"/>
<organism evidence="2 3">
    <name type="scientific">Ancylobacter tetraedralis</name>
    <dbReference type="NCBI Taxonomy" id="217068"/>
    <lineage>
        <taxon>Bacteria</taxon>
        <taxon>Pseudomonadati</taxon>
        <taxon>Pseudomonadota</taxon>
        <taxon>Alphaproteobacteria</taxon>
        <taxon>Hyphomicrobiales</taxon>
        <taxon>Xanthobacteraceae</taxon>
        <taxon>Ancylobacter</taxon>
    </lineage>
</organism>
<dbReference type="Proteomes" id="UP000533469">
    <property type="component" value="Unassembled WGS sequence"/>
</dbReference>
<sequence>MTEQGLPLRGIRVLDLTRVLAGPWTTMSLADLGAEVWKIENIKGGDDTRAWSVPNYKGVSTYYLCANRGKHSIALDLKAPEGRQIVLDLAAKADVIVENFRAGTVDRLGIGYEDIRKINPGVVYCSISGYGQSGPERERPGYDFIMQAESGLMSITGQEDGPPSRLGVAFTDIVAGMIATQSVLAALYQRRETKLGQYIDVALLDSTLNMLINVGTGYLNAGVQPMRYGNAHPTVVPYQVFETADGVFALAVGNDRMFIDFCEQVIGRPELARDPRFVSSHQRALHREVLLPMLAEIMRENTCDYWIESCHKASVPAGQVKTVAEALRSPSVVERGVVQQLEHAELGPISLIRAAHGIAAQREYKPKAPPLLGEDTRHVLRDVLGLDDARIDSLAASGVVGCRALGSSLPLVAAGETV</sequence>
<dbReference type="InterPro" id="IPR003673">
    <property type="entry name" value="CoA-Trfase_fam_III"/>
</dbReference>
<reference evidence="2 3" key="1">
    <citation type="submission" date="2020-08" db="EMBL/GenBank/DDBJ databases">
        <title>Genomic Encyclopedia of Type Strains, Phase IV (KMG-IV): sequencing the most valuable type-strain genomes for metagenomic binning, comparative biology and taxonomic classification.</title>
        <authorList>
            <person name="Goeker M."/>
        </authorList>
    </citation>
    <scope>NUCLEOTIDE SEQUENCE [LARGE SCALE GENOMIC DNA]</scope>
    <source>
        <strain evidence="2 3">DSM 5895</strain>
    </source>
</reference>
<gene>
    <name evidence="2" type="ORF">FHS55_003396</name>
</gene>
<comment type="caution">
    <text evidence="2">The sequence shown here is derived from an EMBL/GenBank/DDBJ whole genome shotgun (WGS) entry which is preliminary data.</text>
</comment>
<dbReference type="InterPro" id="IPR023606">
    <property type="entry name" value="CoA-Trfase_III_dom_1_sf"/>
</dbReference>
<keyword evidence="1 2" id="KW-0808">Transferase</keyword>
<protein>
    <submittedName>
        <fullName evidence="2">Crotonobetainyl-CoA:carnitine CoA-transferase CaiB-like acyl-CoA transferase</fullName>
    </submittedName>
</protein>
<name>A0A839ZDP6_9HYPH</name>
<dbReference type="InterPro" id="IPR050483">
    <property type="entry name" value="CoA-transferase_III_domain"/>
</dbReference>
<evidence type="ECO:0000313" key="3">
    <source>
        <dbReference type="Proteomes" id="UP000533469"/>
    </source>
</evidence>
<dbReference type="Gene3D" id="3.40.50.10540">
    <property type="entry name" value="Crotonobetainyl-coa:carnitine coa-transferase, domain 1"/>
    <property type="match status" value="1"/>
</dbReference>